<dbReference type="InterPro" id="IPR036868">
    <property type="entry name" value="TusA-like_sf"/>
</dbReference>
<evidence type="ECO:0000259" key="2">
    <source>
        <dbReference type="Pfam" id="PF10006"/>
    </source>
</evidence>
<dbReference type="InterPro" id="IPR018720">
    <property type="entry name" value="DUF2249"/>
</dbReference>
<reference evidence="4" key="1">
    <citation type="journal article" date="2019" name="Int. J. Syst. Evol. Microbiol.">
        <title>The Global Catalogue of Microorganisms (GCM) 10K type strain sequencing project: providing services to taxonomists for standard genome sequencing and annotation.</title>
        <authorList>
            <consortium name="The Broad Institute Genomics Platform"/>
            <consortium name="The Broad Institute Genome Sequencing Center for Infectious Disease"/>
            <person name="Wu L."/>
            <person name="Ma J."/>
        </authorList>
    </citation>
    <scope>NUCLEOTIDE SEQUENCE [LARGE SCALE GENOMIC DNA]</scope>
    <source>
        <strain evidence="4">CGMCC 4.1415</strain>
    </source>
</reference>
<gene>
    <name evidence="3" type="ORF">ACFPLB_02385</name>
</gene>
<dbReference type="Gene3D" id="3.30.110.40">
    <property type="entry name" value="TusA-like domain"/>
    <property type="match status" value="1"/>
</dbReference>
<dbReference type="Proteomes" id="UP001596016">
    <property type="component" value="Unassembled WGS sequence"/>
</dbReference>
<keyword evidence="4" id="KW-1185">Reference proteome</keyword>
<evidence type="ECO:0000313" key="4">
    <source>
        <dbReference type="Proteomes" id="UP001596016"/>
    </source>
</evidence>
<evidence type="ECO:0000256" key="1">
    <source>
        <dbReference type="SAM" id="MobiDB-lite"/>
    </source>
</evidence>
<feature type="domain" description="DUF2249" evidence="2">
    <location>
        <begin position="8"/>
        <end position="75"/>
    </location>
</feature>
<comment type="caution">
    <text evidence="3">The sequence shown here is derived from an EMBL/GenBank/DDBJ whole genome shotgun (WGS) entry which is preliminary data.</text>
</comment>
<dbReference type="EMBL" id="JBHSLL010000010">
    <property type="protein sequence ID" value="MFC5384807.1"/>
    <property type="molecule type" value="Genomic_DNA"/>
</dbReference>
<protein>
    <submittedName>
        <fullName evidence="3">DUF2249 domain-containing protein</fullName>
    </submittedName>
</protein>
<sequence length="177" mass="19372">MTQAYIDLDVRPILRNGGEPFGAIMEAVASLKPEQGLRLYATFKPVPLFHAMATRGFAHEAKEIGGGDWEILFSRESENDSAKAPELSPQPAPDAWPEPSQHLDSRDLEPPEPMVRVLAALETMQEGEVLSALLCRKPIFLIPEIEKRGHVWRGDFEPDGTTYKILICVGGAGPAAA</sequence>
<dbReference type="SUPFAM" id="SSF64307">
    <property type="entry name" value="SirA-like"/>
    <property type="match status" value="1"/>
</dbReference>
<accession>A0ABW0GV98</accession>
<proteinExistence type="predicted"/>
<dbReference type="Pfam" id="PF10006">
    <property type="entry name" value="DUF2249"/>
    <property type="match status" value="2"/>
</dbReference>
<dbReference type="RefSeq" id="WP_378227658.1">
    <property type="nucleotide sequence ID" value="NZ_JBHSLL010000010.1"/>
</dbReference>
<feature type="region of interest" description="Disordered" evidence="1">
    <location>
        <begin position="77"/>
        <end position="109"/>
    </location>
</feature>
<feature type="domain" description="DUF2249" evidence="2">
    <location>
        <begin position="103"/>
        <end position="167"/>
    </location>
</feature>
<evidence type="ECO:0000313" key="3">
    <source>
        <dbReference type="EMBL" id="MFC5384807.1"/>
    </source>
</evidence>
<organism evidence="3 4">
    <name type="scientific">Aquamicrobium segne</name>
    <dbReference type="NCBI Taxonomy" id="469547"/>
    <lineage>
        <taxon>Bacteria</taxon>
        <taxon>Pseudomonadati</taxon>
        <taxon>Pseudomonadota</taxon>
        <taxon>Alphaproteobacteria</taxon>
        <taxon>Hyphomicrobiales</taxon>
        <taxon>Phyllobacteriaceae</taxon>
        <taxon>Aquamicrobium</taxon>
    </lineage>
</organism>
<name>A0ABW0GV98_9HYPH</name>